<feature type="non-terminal residue" evidence="1">
    <location>
        <position position="1"/>
    </location>
</feature>
<proteinExistence type="predicted"/>
<sequence length="109" mass="12414">IPKCENHLLFWKFHEDMYPKWSALARFLLCTIVQSADCETKSQRMSTISHEHPQSLHLETTNRLHSSSKKYQLRAVSRIQCSKNNASVGCVIKPTKLASVIDEGVTEVT</sequence>
<protein>
    <submittedName>
        <fullName evidence="1">Uncharacterized protein</fullName>
    </submittedName>
</protein>
<reference evidence="1" key="1">
    <citation type="submission" date="2015-04" db="EMBL/GenBank/DDBJ databases">
        <title>The genome sequence of the plant pathogenic Rhizarian Plasmodiophora brassicae reveals insights in its biotrophic life cycle and the origin of chitin synthesis.</title>
        <authorList>
            <person name="Schwelm A."/>
            <person name="Fogelqvist J."/>
            <person name="Knaust A."/>
            <person name="Julke S."/>
            <person name="Lilja T."/>
            <person name="Dhandapani V."/>
            <person name="Bonilla-Rosso G."/>
            <person name="Karlsson M."/>
            <person name="Shevchenko A."/>
            <person name="Choi S.R."/>
            <person name="Kim H.G."/>
            <person name="Park J.Y."/>
            <person name="Lim Y.P."/>
            <person name="Ludwig-Muller J."/>
            <person name="Dixelius C."/>
        </authorList>
    </citation>
    <scope>NUCLEOTIDE SEQUENCE</scope>
    <source>
        <tissue evidence="1">Potato root galls</tissue>
    </source>
</reference>
<accession>A0A0H5QP67</accession>
<organism evidence="1">
    <name type="scientific">Spongospora subterranea</name>
    <dbReference type="NCBI Taxonomy" id="70186"/>
    <lineage>
        <taxon>Eukaryota</taxon>
        <taxon>Sar</taxon>
        <taxon>Rhizaria</taxon>
        <taxon>Endomyxa</taxon>
        <taxon>Phytomyxea</taxon>
        <taxon>Plasmodiophorida</taxon>
        <taxon>Plasmodiophoridae</taxon>
        <taxon>Spongospora</taxon>
    </lineage>
</organism>
<name>A0A0H5QP67_9EUKA</name>
<dbReference type="AlphaFoldDB" id="A0A0H5QP67"/>
<dbReference type="EMBL" id="HACM01003376">
    <property type="protein sequence ID" value="CRZ03818.1"/>
    <property type="molecule type" value="Transcribed_RNA"/>
</dbReference>
<evidence type="ECO:0000313" key="1">
    <source>
        <dbReference type="EMBL" id="CRZ03818.1"/>
    </source>
</evidence>